<dbReference type="Gene3D" id="1.10.260.40">
    <property type="entry name" value="lambda repressor-like DNA-binding domains"/>
    <property type="match status" value="1"/>
</dbReference>
<dbReference type="CDD" id="cd00093">
    <property type="entry name" value="HTH_XRE"/>
    <property type="match status" value="1"/>
</dbReference>
<dbReference type="EMBL" id="GDID01004127">
    <property type="protein sequence ID" value="JAP92479.1"/>
    <property type="molecule type" value="Transcribed_RNA"/>
</dbReference>
<dbReference type="SMART" id="SM00530">
    <property type="entry name" value="HTH_XRE"/>
    <property type="match status" value="1"/>
</dbReference>
<evidence type="ECO:0000313" key="4">
    <source>
        <dbReference type="EMBL" id="JAP92479.1"/>
    </source>
</evidence>
<gene>
    <name evidence="4" type="ORF">TPC1_15565</name>
</gene>
<protein>
    <recommendedName>
        <fullName evidence="3">HTH cro/C1-type domain-containing protein</fullName>
    </recommendedName>
</protein>
<feature type="domain" description="HTH cro/C1-type" evidence="3">
    <location>
        <begin position="96"/>
        <end position="128"/>
    </location>
</feature>
<evidence type="ECO:0000256" key="1">
    <source>
        <dbReference type="SAM" id="MobiDB-lite"/>
    </source>
</evidence>
<dbReference type="Pfam" id="PF01381">
    <property type="entry name" value="HTH_3"/>
    <property type="match status" value="1"/>
</dbReference>
<feature type="region of interest" description="Disordered" evidence="1">
    <location>
        <begin position="51"/>
        <end position="71"/>
    </location>
</feature>
<dbReference type="InterPro" id="IPR001387">
    <property type="entry name" value="Cro/C1-type_HTH"/>
</dbReference>
<reference evidence="4" key="1">
    <citation type="submission" date="2015-07" db="EMBL/GenBank/DDBJ databases">
        <title>Adaptation to a free-living lifestyle via gene acquisitions in the diplomonad Trepomonas sp. PC1.</title>
        <authorList>
            <person name="Xu F."/>
            <person name="Jerlstrom-Hultqvist J."/>
            <person name="Kolisko M."/>
            <person name="Simpson A.G.B."/>
            <person name="Roger A.J."/>
            <person name="Svard S.G."/>
            <person name="Andersson J.O."/>
        </authorList>
    </citation>
    <scope>NUCLEOTIDE SEQUENCE</scope>
    <source>
        <strain evidence="4">PC1</strain>
    </source>
</reference>
<proteinExistence type="predicted"/>
<evidence type="ECO:0000256" key="2">
    <source>
        <dbReference type="SAM" id="SignalP"/>
    </source>
</evidence>
<evidence type="ECO:0000259" key="3">
    <source>
        <dbReference type="PROSITE" id="PS50943"/>
    </source>
</evidence>
<organism evidence="4">
    <name type="scientific">Trepomonas sp. PC1</name>
    <dbReference type="NCBI Taxonomy" id="1076344"/>
    <lineage>
        <taxon>Eukaryota</taxon>
        <taxon>Metamonada</taxon>
        <taxon>Diplomonadida</taxon>
        <taxon>Hexamitidae</taxon>
        <taxon>Hexamitinae</taxon>
        <taxon>Trepomonas</taxon>
    </lineage>
</organism>
<dbReference type="GO" id="GO:0003677">
    <property type="term" value="F:DNA binding"/>
    <property type="evidence" value="ECO:0007669"/>
    <property type="project" value="InterPro"/>
</dbReference>
<dbReference type="SUPFAM" id="SSF47413">
    <property type="entry name" value="lambda repressor-like DNA-binding domains"/>
    <property type="match status" value="1"/>
</dbReference>
<dbReference type="AlphaFoldDB" id="A0A146KAR0"/>
<sequence>HAFANSLLIILYIISPTTFLNNEFQCIILFNCNQLPLLLQQMSHIQFDTRDVKKHSAPNNPSGKPGTIKGMGTMVKDIEDEKFEHKTVNSEPGKILEKIRNEVGMSRKDLATRLAIKENLIGQWENGQVQMPGPMKNRIENILGKKLKAE</sequence>
<dbReference type="PROSITE" id="PS50943">
    <property type="entry name" value="HTH_CROC1"/>
    <property type="match status" value="1"/>
</dbReference>
<keyword evidence="2" id="KW-0732">Signal</keyword>
<feature type="non-terminal residue" evidence="4">
    <location>
        <position position="1"/>
    </location>
</feature>
<feature type="signal peptide" evidence="2">
    <location>
        <begin position="1"/>
        <end position="19"/>
    </location>
</feature>
<dbReference type="InterPro" id="IPR010982">
    <property type="entry name" value="Lambda_DNA-bd_dom_sf"/>
</dbReference>
<feature type="chain" id="PRO_5007526570" description="HTH cro/C1-type domain-containing protein" evidence="2">
    <location>
        <begin position="20"/>
        <end position="150"/>
    </location>
</feature>
<name>A0A146KAR0_9EUKA</name>
<accession>A0A146KAR0</accession>